<comment type="caution">
    <text evidence="1">The sequence shown here is derived from an EMBL/GenBank/DDBJ whole genome shotgun (WGS) entry which is preliminary data.</text>
</comment>
<keyword evidence="2" id="KW-1185">Reference proteome</keyword>
<dbReference type="Proteomes" id="UP001500506">
    <property type="component" value="Unassembled WGS sequence"/>
</dbReference>
<reference evidence="2" key="1">
    <citation type="journal article" date="2019" name="Int. J. Syst. Evol. Microbiol.">
        <title>The Global Catalogue of Microorganisms (GCM) 10K type strain sequencing project: providing services to taxonomists for standard genome sequencing and annotation.</title>
        <authorList>
            <consortium name="The Broad Institute Genomics Platform"/>
            <consortium name="The Broad Institute Genome Sequencing Center for Infectious Disease"/>
            <person name="Wu L."/>
            <person name="Ma J."/>
        </authorList>
    </citation>
    <scope>NUCLEOTIDE SEQUENCE [LARGE SCALE GENOMIC DNA]</scope>
    <source>
        <strain evidence="2">JCM 14319</strain>
    </source>
</reference>
<name>A0ABP4X5A5_9MICO</name>
<protein>
    <submittedName>
        <fullName evidence="1">Uncharacterized protein</fullName>
    </submittedName>
</protein>
<gene>
    <name evidence="1" type="ORF">GCM10009747_31340</name>
</gene>
<sequence>MQEPDVSFTLSGDEALILFEWLAAFNQRSETQDPEHQVLYNLEAVLERNPVTTFLPNHAEWLEKARARFMAEFEPPDGSDPSE</sequence>
<proteinExistence type="predicted"/>
<dbReference type="EMBL" id="BAAANH010000007">
    <property type="protein sequence ID" value="GAA1768265.1"/>
    <property type="molecule type" value="Genomic_DNA"/>
</dbReference>
<evidence type="ECO:0000313" key="1">
    <source>
        <dbReference type="EMBL" id="GAA1768265.1"/>
    </source>
</evidence>
<evidence type="ECO:0000313" key="2">
    <source>
        <dbReference type="Proteomes" id="UP001500506"/>
    </source>
</evidence>
<accession>A0ABP4X5A5</accession>
<organism evidence="1 2">
    <name type="scientific">Agromyces humatus</name>
    <dbReference type="NCBI Taxonomy" id="279573"/>
    <lineage>
        <taxon>Bacteria</taxon>
        <taxon>Bacillati</taxon>
        <taxon>Actinomycetota</taxon>
        <taxon>Actinomycetes</taxon>
        <taxon>Micrococcales</taxon>
        <taxon>Microbacteriaceae</taxon>
        <taxon>Agromyces</taxon>
    </lineage>
</organism>